<evidence type="ECO:0000313" key="1">
    <source>
        <dbReference type="EMBL" id="SFM50370.1"/>
    </source>
</evidence>
<name>A0A1I4REK5_9FLAO</name>
<evidence type="ECO:0000313" key="2">
    <source>
        <dbReference type="Proteomes" id="UP000182961"/>
    </source>
</evidence>
<proteinExistence type="predicted"/>
<accession>A0A1I4REK5</accession>
<sequence length="151" mass="17589">MKLIFLQLFLILILISCKNDTSKIVIDEDFCREQLEISIDENKYIIDYEGDYLEVVTESIINYKPKVERKSFKLTPAEKKKMFSNAYQLITLQEYTISTKTCFAGQNFTLRLVCNNKALEFHHSSVANWSKISKETKAIFSILNSKVKVKE</sequence>
<reference evidence="2" key="1">
    <citation type="submission" date="2016-10" db="EMBL/GenBank/DDBJ databases">
        <authorList>
            <person name="Varghese N."/>
            <person name="Submissions S."/>
        </authorList>
    </citation>
    <scope>NUCLEOTIDE SEQUENCE [LARGE SCALE GENOMIC DNA]</scope>
    <source>
        <strain evidence="2">DSM 4002</strain>
    </source>
</reference>
<dbReference type="PROSITE" id="PS51257">
    <property type="entry name" value="PROKAR_LIPOPROTEIN"/>
    <property type="match status" value="1"/>
</dbReference>
<dbReference type="AlphaFoldDB" id="A0A1I4REK5"/>
<dbReference type="EMBL" id="FOUT01000001">
    <property type="protein sequence ID" value="SFM50370.1"/>
    <property type="molecule type" value="Genomic_DNA"/>
</dbReference>
<gene>
    <name evidence="1" type="ORF">SAMN05444143_101318</name>
</gene>
<dbReference type="RefSeq" id="WP_024980693.1">
    <property type="nucleotide sequence ID" value="NZ_CBCRUM010000001.1"/>
</dbReference>
<organism evidence="1 2">
    <name type="scientific">Flavobacterium succinicans</name>
    <dbReference type="NCBI Taxonomy" id="29536"/>
    <lineage>
        <taxon>Bacteria</taxon>
        <taxon>Pseudomonadati</taxon>
        <taxon>Bacteroidota</taxon>
        <taxon>Flavobacteriia</taxon>
        <taxon>Flavobacteriales</taxon>
        <taxon>Flavobacteriaceae</taxon>
        <taxon>Flavobacterium</taxon>
    </lineage>
</organism>
<evidence type="ECO:0008006" key="3">
    <source>
        <dbReference type="Google" id="ProtNLM"/>
    </source>
</evidence>
<keyword evidence="2" id="KW-1185">Reference proteome</keyword>
<protein>
    <recommendedName>
        <fullName evidence="3">Lipoprotein</fullName>
    </recommendedName>
</protein>
<dbReference type="Proteomes" id="UP000182961">
    <property type="component" value="Unassembled WGS sequence"/>
</dbReference>